<comment type="caution">
    <text evidence="10">The sequence shown here is derived from an EMBL/GenBank/DDBJ whole genome shotgun (WGS) entry which is preliminary data.</text>
</comment>
<evidence type="ECO:0000256" key="6">
    <source>
        <dbReference type="ARBA" id="ARBA00023180"/>
    </source>
</evidence>
<feature type="transmembrane region" description="Helical" evidence="8">
    <location>
        <begin position="351"/>
        <end position="372"/>
    </location>
</feature>
<dbReference type="PANTHER" id="PTHR23501:SF187">
    <property type="entry name" value="MAJOR FACILITATOR SUPERFAMILY (MFS) PROFILE DOMAIN-CONTAINING PROTEIN"/>
    <property type="match status" value="1"/>
</dbReference>
<evidence type="ECO:0000256" key="1">
    <source>
        <dbReference type="ARBA" id="ARBA00004141"/>
    </source>
</evidence>
<keyword evidence="11" id="KW-1185">Reference proteome</keyword>
<feature type="transmembrane region" description="Helical" evidence="8">
    <location>
        <begin position="406"/>
        <end position="427"/>
    </location>
</feature>
<dbReference type="Pfam" id="PF07690">
    <property type="entry name" value="MFS_1"/>
    <property type="match status" value="1"/>
</dbReference>
<keyword evidence="6" id="KW-0325">Glycoprotein</keyword>
<gene>
    <name evidence="10" type="ORF">BT67DRAFT_437727</name>
</gene>
<feature type="transmembrane region" description="Helical" evidence="8">
    <location>
        <begin position="210"/>
        <end position="230"/>
    </location>
</feature>
<dbReference type="SUPFAM" id="SSF103473">
    <property type="entry name" value="MFS general substrate transporter"/>
    <property type="match status" value="1"/>
</dbReference>
<keyword evidence="5 8" id="KW-0472">Membrane</keyword>
<organism evidence="10 11">
    <name type="scientific">Trichocladium antarcticum</name>
    <dbReference type="NCBI Taxonomy" id="1450529"/>
    <lineage>
        <taxon>Eukaryota</taxon>
        <taxon>Fungi</taxon>
        <taxon>Dikarya</taxon>
        <taxon>Ascomycota</taxon>
        <taxon>Pezizomycotina</taxon>
        <taxon>Sordariomycetes</taxon>
        <taxon>Sordariomycetidae</taxon>
        <taxon>Sordariales</taxon>
        <taxon>Chaetomiaceae</taxon>
        <taxon>Trichocladium</taxon>
    </lineage>
</organism>
<protein>
    <submittedName>
        <fullName evidence="10">MFS general substrate transporter</fullName>
    </submittedName>
</protein>
<dbReference type="Gene3D" id="1.20.1250.20">
    <property type="entry name" value="MFS general substrate transporter like domains"/>
    <property type="match status" value="1"/>
</dbReference>
<feature type="transmembrane region" description="Helical" evidence="8">
    <location>
        <begin position="55"/>
        <end position="80"/>
    </location>
</feature>
<feature type="transmembrane region" description="Helical" evidence="8">
    <location>
        <begin position="251"/>
        <end position="269"/>
    </location>
</feature>
<evidence type="ECO:0000256" key="5">
    <source>
        <dbReference type="ARBA" id="ARBA00023136"/>
    </source>
</evidence>
<dbReference type="PROSITE" id="PS50850">
    <property type="entry name" value="MFS"/>
    <property type="match status" value="1"/>
</dbReference>
<dbReference type="Gene3D" id="1.20.1720.10">
    <property type="entry name" value="Multidrug resistance protein D"/>
    <property type="match status" value="1"/>
</dbReference>
<keyword evidence="4 8" id="KW-1133">Transmembrane helix</keyword>
<evidence type="ECO:0000256" key="2">
    <source>
        <dbReference type="ARBA" id="ARBA00022448"/>
    </source>
</evidence>
<feature type="transmembrane region" description="Helical" evidence="8">
    <location>
        <begin position="525"/>
        <end position="543"/>
    </location>
</feature>
<dbReference type="InterPro" id="IPR036259">
    <property type="entry name" value="MFS_trans_sf"/>
</dbReference>
<evidence type="ECO:0000259" key="9">
    <source>
        <dbReference type="PROSITE" id="PS50850"/>
    </source>
</evidence>
<evidence type="ECO:0000313" key="11">
    <source>
        <dbReference type="Proteomes" id="UP001304895"/>
    </source>
</evidence>
<dbReference type="InterPro" id="IPR011701">
    <property type="entry name" value="MFS"/>
</dbReference>
<feature type="transmembrane region" description="Helical" evidence="8">
    <location>
        <begin position="315"/>
        <end position="339"/>
    </location>
</feature>
<feature type="transmembrane region" description="Helical" evidence="8">
    <location>
        <begin position="124"/>
        <end position="149"/>
    </location>
</feature>
<dbReference type="PANTHER" id="PTHR23501">
    <property type="entry name" value="MAJOR FACILITATOR SUPERFAMILY"/>
    <property type="match status" value="1"/>
</dbReference>
<dbReference type="PRINTS" id="PR01036">
    <property type="entry name" value="TCRTETB"/>
</dbReference>
<feature type="transmembrane region" description="Helical" evidence="8">
    <location>
        <begin position="181"/>
        <end position="204"/>
    </location>
</feature>
<proteinExistence type="predicted"/>
<dbReference type="InterPro" id="IPR020846">
    <property type="entry name" value="MFS_dom"/>
</dbReference>
<comment type="subcellular location">
    <subcellularLocation>
        <location evidence="1">Membrane</location>
        <topology evidence="1">Multi-pass membrane protein</topology>
    </subcellularLocation>
</comment>
<evidence type="ECO:0000256" key="3">
    <source>
        <dbReference type="ARBA" id="ARBA00022692"/>
    </source>
</evidence>
<feature type="region of interest" description="Disordered" evidence="7">
    <location>
        <begin position="21"/>
        <end position="48"/>
    </location>
</feature>
<keyword evidence="2" id="KW-0813">Transport</keyword>
<evidence type="ECO:0000313" key="10">
    <source>
        <dbReference type="EMBL" id="KAK4138409.1"/>
    </source>
</evidence>
<dbReference type="EMBL" id="MU853401">
    <property type="protein sequence ID" value="KAK4138409.1"/>
    <property type="molecule type" value="Genomic_DNA"/>
</dbReference>
<feature type="domain" description="Major facilitator superfamily (MFS) profile" evidence="9">
    <location>
        <begin position="58"/>
        <end position="498"/>
    </location>
</feature>
<feature type="transmembrane region" description="Helical" evidence="8">
    <location>
        <begin position="92"/>
        <end position="112"/>
    </location>
</feature>
<reference evidence="10" key="2">
    <citation type="submission" date="2023-05" db="EMBL/GenBank/DDBJ databases">
        <authorList>
            <consortium name="Lawrence Berkeley National Laboratory"/>
            <person name="Steindorff A."/>
            <person name="Hensen N."/>
            <person name="Bonometti L."/>
            <person name="Westerberg I."/>
            <person name="Brannstrom I.O."/>
            <person name="Guillou S."/>
            <person name="Cros-Aarteil S."/>
            <person name="Calhoun S."/>
            <person name="Haridas S."/>
            <person name="Kuo A."/>
            <person name="Mondo S."/>
            <person name="Pangilinan J."/>
            <person name="Riley R."/>
            <person name="Labutti K."/>
            <person name="Andreopoulos B."/>
            <person name="Lipzen A."/>
            <person name="Chen C."/>
            <person name="Yanf M."/>
            <person name="Daum C."/>
            <person name="Ng V."/>
            <person name="Clum A."/>
            <person name="Ohm R."/>
            <person name="Martin F."/>
            <person name="Silar P."/>
            <person name="Natvig D."/>
            <person name="Lalanne C."/>
            <person name="Gautier V."/>
            <person name="Ament-Velasquez S.L."/>
            <person name="Kruys A."/>
            <person name="Hutchinson M.I."/>
            <person name="Powell A.J."/>
            <person name="Barry K."/>
            <person name="Miller A.N."/>
            <person name="Grigoriev I.V."/>
            <person name="Debuchy R."/>
            <person name="Gladieux P."/>
            <person name="Thoren M.H."/>
            <person name="Johannesson H."/>
        </authorList>
    </citation>
    <scope>NUCLEOTIDE SEQUENCE</scope>
    <source>
        <strain evidence="10">CBS 123565</strain>
    </source>
</reference>
<dbReference type="GO" id="GO:0005886">
    <property type="term" value="C:plasma membrane"/>
    <property type="evidence" value="ECO:0007669"/>
    <property type="project" value="TreeGrafter"/>
</dbReference>
<evidence type="ECO:0000256" key="7">
    <source>
        <dbReference type="SAM" id="MobiDB-lite"/>
    </source>
</evidence>
<evidence type="ECO:0000256" key="4">
    <source>
        <dbReference type="ARBA" id="ARBA00022989"/>
    </source>
</evidence>
<feature type="transmembrane region" description="Helical" evidence="8">
    <location>
        <begin position="381"/>
        <end position="400"/>
    </location>
</feature>
<sequence>MEPVVVGRDSFQVEPFSVRLGSSGLESGDEKTPGSAASSASSAPPPPKTRHGVKFWGIIAALCLLSFISALDVAIITTALPTITSQIGGETQYVWIANSFVLASSVLQPLFGQLADIVGRRIPLIVSTVLFAVGSGIAGGATNVGMLIAGRTIQGVGAGGLYVLLDIICCDLVPLRERGKYLGIMFSWAGLAAAIGPALGGALAEKDWRWIFYLNIPICGVALGTILVFMQVKSGMRGSYKWRQLDYLGNLIFIPSITSLLFGLFMGGVTHPWASWRIVVPIVLGVVGWAAFHVQQHLAAHPSVPSRLFANRTSAAAYFLTFLSSATVQMVGYFMPIYFQAVQATSVLDSGTYYLPFAVGTLAFAVVSGVLLSQTGAYRPLHAAAFALAAVGFGLFTLLTDRSPKVVWAWSELIASMGAGAILSVLLPAIMAALPESDVAAASAAYCFVRTFGYIWGVTIASMVFNDQVNRRLGTVSDAALREVLRDGGAYAFASQAHVIKGRLLEESPRLWEEIVAMYTASLHTIWWVGLGISILGFFCVGLERGLDLRKELDTDYGMEEPKA</sequence>
<feature type="transmembrane region" description="Helical" evidence="8">
    <location>
        <begin position="439"/>
        <end position="465"/>
    </location>
</feature>
<dbReference type="GO" id="GO:0022857">
    <property type="term" value="F:transmembrane transporter activity"/>
    <property type="evidence" value="ECO:0007669"/>
    <property type="project" value="InterPro"/>
</dbReference>
<dbReference type="Proteomes" id="UP001304895">
    <property type="component" value="Unassembled WGS sequence"/>
</dbReference>
<accession>A0AAN6UT34</accession>
<feature type="transmembrane region" description="Helical" evidence="8">
    <location>
        <begin position="155"/>
        <end position="174"/>
    </location>
</feature>
<keyword evidence="3 8" id="KW-0812">Transmembrane</keyword>
<feature type="transmembrane region" description="Helical" evidence="8">
    <location>
        <begin position="275"/>
        <end position="294"/>
    </location>
</feature>
<evidence type="ECO:0000256" key="8">
    <source>
        <dbReference type="SAM" id="Phobius"/>
    </source>
</evidence>
<reference evidence="10" key="1">
    <citation type="journal article" date="2023" name="Mol. Phylogenet. Evol.">
        <title>Genome-scale phylogeny and comparative genomics of the fungal order Sordariales.</title>
        <authorList>
            <person name="Hensen N."/>
            <person name="Bonometti L."/>
            <person name="Westerberg I."/>
            <person name="Brannstrom I.O."/>
            <person name="Guillou S."/>
            <person name="Cros-Aarteil S."/>
            <person name="Calhoun S."/>
            <person name="Haridas S."/>
            <person name="Kuo A."/>
            <person name="Mondo S."/>
            <person name="Pangilinan J."/>
            <person name="Riley R."/>
            <person name="LaButti K."/>
            <person name="Andreopoulos B."/>
            <person name="Lipzen A."/>
            <person name="Chen C."/>
            <person name="Yan M."/>
            <person name="Daum C."/>
            <person name="Ng V."/>
            <person name="Clum A."/>
            <person name="Steindorff A."/>
            <person name="Ohm R.A."/>
            <person name="Martin F."/>
            <person name="Silar P."/>
            <person name="Natvig D.O."/>
            <person name="Lalanne C."/>
            <person name="Gautier V."/>
            <person name="Ament-Velasquez S.L."/>
            <person name="Kruys A."/>
            <person name="Hutchinson M.I."/>
            <person name="Powell A.J."/>
            <person name="Barry K."/>
            <person name="Miller A.N."/>
            <person name="Grigoriev I.V."/>
            <person name="Debuchy R."/>
            <person name="Gladieux P."/>
            <person name="Hiltunen Thoren M."/>
            <person name="Johannesson H."/>
        </authorList>
    </citation>
    <scope>NUCLEOTIDE SEQUENCE</scope>
    <source>
        <strain evidence="10">CBS 123565</strain>
    </source>
</reference>
<dbReference type="AlphaFoldDB" id="A0AAN6UT34"/>
<name>A0AAN6UT34_9PEZI</name>